<evidence type="ECO:0000256" key="9">
    <source>
        <dbReference type="PROSITE-ProRule" id="PRU10141"/>
    </source>
</evidence>
<reference evidence="11 12" key="1">
    <citation type="submission" date="2023-08" db="EMBL/GenBank/DDBJ databases">
        <title>Black Yeasts Isolated from many extreme environments.</title>
        <authorList>
            <person name="Coleine C."/>
            <person name="Stajich J.E."/>
            <person name="Selbmann L."/>
        </authorList>
    </citation>
    <scope>NUCLEOTIDE SEQUENCE [LARGE SCALE GENOMIC DNA]</scope>
    <source>
        <strain evidence="11 12">CCFEE 5885</strain>
    </source>
</reference>
<evidence type="ECO:0000256" key="4">
    <source>
        <dbReference type="ARBA" id="ARBA00022741"/>
    </source>
</evidence>
<evidence type="ECO:0000256" key="7">
    <source>
        <dbReference type="ARBA" id="ARBA00047899"/>
    </source>
</evidence>
<comment type="catalytic activity">
    <reaction evidence="8">
        <text>L-seryl-[protein] + ATP = O-phospho-L-seryl-[protein] + ADP + H(+)</text>
        <dbReference type="Rhea" id="RHEA:17989"/>
        <dbReference type="Rhea" id="RHEA-COMP:9863"/>
        <dbReference type="Rhea" id="RHEA-COMP:11604"/>
        <dbReference type="ChEBI" id="CHEBI:15378"/>
        <dbReference type="ChEBI" id="CHEBI:29999"/>
        <dbReference type="ChEBI" id="CHEBI:30616"/>
        <dbReference type="ChEBI" id="CHEBI:83421"/>
        <dbReference type="ChEBI" id="CHEBI:456216"/>
        <dbReference type="EC" id="2.7.11.1"/>
    </reaction>
</comment>
<dbReference type="InterPro" id="IPR011009">
    <property type="entry name" value="Kinase-like_dom_sf"/>
</dbReference>
<evidence type="ECO:0000256" key="8">
    <source>
        <dbReference type="ARBA" id="ARBA00048679"/>
    </source>
</evidence>
<dbReference type="EMBL" id="JAVRRG010000198">
    <property type="protein sequence ID" value="KAK5077816.1"/>
    <property type="molecule type" value="Genomic_DNA"/>
</dbReference>
<organism evidence="11 12">
    <name type="scientific">Lithohypha guttulata</name>
    <dbReference type="NCBI Taxonomy" id="1690604"/>
    <lineage>
        <taxon>Eukaryota</taxon>
        <taxon>Fungi</taxon>
        <taxon>Dikarya</taxon>
        <taxon>Ascomycota</taxon>
        <taxon>Pezizomycotina</taxon>
        <taxon>Eurotiomycetes</taxon>
        <taxon>Chaetothyriomycetidae</taxon>
        <taxon>Chaetothyriales</taxon>
        <taxon>Trichomeriaceae</taxon>
        <taxon>Lithohypha</taxon>
    </lineage>
</organism>
<comment type="catalytic activity">
    <reaction evidence="7">
        <text>L-threonyl-[protein] + ATP = O-phospho-L-threonyl-[protein] + ADP + H(+)</text>
        <dbReference type="Rhea" id="RHEA:46608"/>
        <dbReference type="Rhea" id="RHEA-COMP:11060"/>
        <dbReference type="Rhea" id="RHEA-COMP:11605"/>
        <dbReference type="ChEBI" id="CHEBI:15378"/>
        <dbReference type="ChEBI" id="CHEBI:30013"/>
        <dbReference type="ChEBI" id="CHEBI:30616"/>
        <dbReference type="ChEBI" id="CHEBI:61977"/>
        <dbReference type="ChEBI" id="CHEBI:456216"/>
        <dbReference type="EC" id="2.7.11.1"/>
    </reaction>
</comment>
<dbReference type="Gene3D" id="3.30.200.20">
    <property type="entry name" value="Phosphorylase Kinase, domain 1"/>
    <property type="match status" value="1"/>
</dbReference>
<dbReference type="EC" id="2.7.11.1" evidence="1"/>
<dbReference type="PROSITE" id="PS50011">
    <property type="entry name" value="PROTEIN_KINASE_DOM"/>
    <property type="match status" value="1"/>
</dbReference>
<keyword evidence="5" id="KW-0418">Kinase</keyword>
<dbReference type="InterPro" id="IPR017441">
    <property type="entry name" value="Protein_kinase_ATP_BS"/>
</dbReference>
<feature type="binding site" evidence="9">
    <location>
        <position position="103"/>
    </location>
    <ligand>
        <name>ATP</name>
        <dbReference type="ChEBI" id="CHEBI:30616"/>
    </ligand>
</feature>
<dbReference type="InterPro" id="IPR051334">
    <property type="entry name" value="SRPK"/>
</dbReference>
<dbReference type="Gene3D" id="1.10.510.10">
    <property type="entry name" value="Transferase(Phosphotransferase) domain 1"/>
    <property type="match status" value="1"/>
</dbReference>
<keyword evidence="4 9" id="KW-0547">Nucleotide-binding</keyword>
<keyword evidence="3" id="KW-0808">Transferase</keyword>
<keyword evidence="2" id="KW-0723">Serine/threonine-protein kinase</keyword>
<evidence type="ECO:0000256" key="1">
    <source>
        <dbReference type="ARBA" id="ARBA00012513"/>
    </source>
</evidence>
<dbReference type="PANTHER" id="PTHR47634:SF9">
    <property type="entry name" value="PROTEIN KINASE DOMAIN-CONTAINING PROTEIN-RELATED"/>
    <property type="match status" value="1"/>
</dbReference>
<dbReference type="PANTHER" id="PTHR47634">
    <property type="entry name" value="PROTEIN KINASE DOMAIN-CONTAINING PROTEIN-RELATED"/>
    <property type="match status" value="1"/>
</dbReference>
<protein>
    <recommendedName>
        <fullName evidence="1">non-specific serine/threonine protein kinase</fullName>
        <ecNumber evidence="1">2.7.11.1</ecNumber>
    </recommendedName>
</protein>
<accession>A0ABR0JXF7</accession>
<proteinExistence type="predicted"/>
<gene>
    <name evidence="11" type="ORF">LTR24_009305</name>
</gene>
<evidence type="ECO:0000256" key="6">
    <source>
        <dbReference type="ARBA" id="ARBA00022840"/>
    </source>
</evidence>
<dbReference type="SMART" id="SM00220">
    <property type="entry name" value="S_TKc"/>
    <property type="match status" value="1"/>
</dbReference>
<dbReference type="InterPro" id="IPR000719">
    <property type="entry name" value="Prot_kinase_dom"/>
</dbReference>
<dbReference type="Pfam" id="PF00069">
    <property type="entry name" value="Pkinase"/>
    <property type="match status" value="2"/>
</dbReference>
<dbReference type="Proteomes" id="UP001345013">
    <property type="component" value="Unassembled WGS sequence"/>
</dbReference>
<sequence>MKTDAGQTDTVNLDSVINDLVDGENMEDDSMDIDYSQFRRKYCPGPDWCEENEFYEVGGLHPVLIGDTFHNGRYTVLHKLGYGGFSTVWLARDQQAERYVALKILSVAGSRSVNEIAIQRHIFGSGTARDDLPISRIIDRFTFKGPNGRHTCLVLQMAGPSLKVLYDQNVKLQPKYARNLAGQITRIIAELHARDIAVGDLTPGNILLGIKDLSSWSESDLYEWFGKPDEWDISPVDEDAVLPPNAPKHQYDYIRFGQCDMSILEPTAMVVDLNEAVYTGPEPDLCTAGDFSAANGTYASPEWWFGIDQKHTKASDIFALACIFYELRSSQQLMPPPLLGDGSDSLQRLLGEVPREWKAFQETRNQDDRVCLLSKERCGTESLETKLCEIGKWRSWHYMTPEQRRQHVFSDAYNEEERTDPDNGFDIENDLYTTPPPAKPSDEELHDFEDLLSKMLTYMPSQRITIEEVLRHPWLNKQYSDLDDPSAPWICRYDPGYKYFAASLWYRESVLGEVLTESEAMYFGGREEKIRNARYARKEEPAQDEEDTFYDCVEEIYCDADEYQDLDCSTPESVEPEHKDEVDVYREATTHPPEEEFSVTRLLALPADSIQG</sequence>
<keyword evidence="12" id="KW-1185">Reference proteome</keyword>
<evidence type="ECO:0000256" key="2">
    <source>
        <dbReference type="ARBA" id="ARBA00022527"/>
    </source>
</evidence>
<evidence type="ECO:0000313" key="12">
    <source>
        <dbReference type="Proteomes" id="UP001345013"/>
    </source>
</evidence>
<evidence type="ECO:0000313" key="11">
    <source>
        <dbReference type="EMBL" id="KAK5077816.1"/>
    </source>
</evidence>
<dbReference type="PROSITE" id="PS00107">
    <property type="entry name" value="PROTEIN_KINASE_ATP"/>
    <property type="match status" value="1"/>
</dbReference>
<comment type="caution">
    <text evidence="11">The sequence shown here is derived from an EMBL/GenBank/DDBJ whole genome shotgun (WGS) entry which is preliminary data.</text>
</comment>
<feature type="domain" description="Protein kinase" evidence="10">
    <location>
        <begin position="74"/>
        <end position="475"/>
    </location>
</feature>
<evidence type="ECO:0000256" key="5">
    <source>
        <dbReference type="ARBA" id="ARBA00022777"/>
    </source>
</evidence>
<evidence type="ECO:0000259" key="10">
    <source>
        <dbReference type="PROSITE" id="PS50011"/>
    </source>
</evidence>
<name>A0ABR0JXF7_9EURO</name>
<evidence type="ECO:0000256" key="3">
    <source>
        <dbReference type="ARBA" id="ARBA00022679"/>
    </source>
</evidence>
<keyword evidence="6 9" id="KW-0067">ATP-binding</keyword>
<dbReference type="SUPFAM" id="SSF56112">
    <property type="entry name" value="Protein kinase-like (PK-like)"/>
    <property type="match status" value="1"/>
</dbReference>